<dbReference type="AlphaFoldDB" id="A0ABD5UCW1"/>
<dbReference type="EMBL" id="JBHSXM010000005">
    <property type="protein sequence ID" value="MFC6838410.1"/>
    <property type="molecule type" value="Genomic_DNA"/>
</dbReference>
<reference evidence="1 2" key="1">
    <citation type="journal article" date="2019" name="Int. J. Syst. Evol. Microbiol.">
        <title>The Global Catalogue of Microorganisms (GCM) 10K type strain sequencing project: providing services to taxonomists for standard genome sequencing and annotation.</title>
        <authorList>
            <consortium name="The Broad Institute Genomics Platform"/>
            <consortium name="The Broad Institute Genome Sequencing Center for Infectious Disease"/>
            <person name="Wu L."/>
            <person name="Ma J."/>
        </authorList>
    </citation>
    <scope>NUCLEOTIDE SEQUENCE [LARGE SCALE GENOMIC DNA]</scope>
    <source>
        <strain evidence="1 2">PSRA2</strain>
    </source>
</reference>
<accession>A0ABD5UCW1</accession>
<dbReference type="Proteomes" id="UP001596406">
    <property type="component" value="Unassembled WGS sequence"/>
</dbReference>
<proteinExistence type="predicted"/>
<comment type="caution">
    <text evidence="1">The sequence shown here is derived from an EMBL/GenBank/DDBJ whole genome shotgun (WGS) entry which is preliminary data.</text>
</comment>
<protein>
    <recommendedName>
        <fullName evidence="3">PLAT domain-containing protein</fullName>
    </recommendedName>
</protein>
<organism evidence="1 2">
    <name type="scientific">Halomarina ordinaria</name>
    <dbReference type="NCBI Taxonomy" id="3033939"/>
    <lineage>
        <taxon>Archaea</taxon>
        <taxon>Methanobacteriati</taxon>
        <taxon>Methanobacteriota</taxon>
        <taxon>Stenosarchaea group</taxon>
        <taxon>Halobacteria</taxon>
        <taxon>Halobacteriales</taxon>
        <taxon>Natronomonadaceae</taxon>
        <taxon>Halomarina</taxon>
    </lineage>
</organism>
<gene>
    <name evidence="1" type="ORF">ACFQHK_18160</name>
</gene>
<evidence type="ECO:0000313" key="2">
    <source>
        <dbReference type="Proteomes" id="UP001596406"/>
    </source>
</evidence>
<dbReference type="RefSeq" id="WP_304450098.1">
    <property type="nucleotide sequence ID" value="NZ_JARRAH010000005.1"/>
</dbReference>
<keyword evidence="2" id="KW-1185">Reference proteome</keyword>
<evidence type="ECO:0000313" key="1">
    <source>
        <dbReference type="EMBL" id="MFC6838410.1"/>
    </source>
</evidence>
<sequence length="119" mass="13449">MTLTVYNATLVAHENGDVFNYIHLVIDADQEGDRQTTEIEIHVPKIGEPTVEEPIWVDRARRLEYNRMSCFRTKTFTISITANGVGNHTGSVRGPTCCVAAHSYLHRDQVDPHLLFTPK</sequence>
<evidence type="ECO:0008006" key="3">
    <source>
        <dbReference type="Google" id="ProtNLM"/>
    </source>
</evidence>
<name>A0ABD5UCW1_9EURY</name>